<dbReference type="Proteomes" id="UP000298325">
    <property type="component" value="Unassembled WGS sequence"/>
</dbReference>
<evidence type="ECO:0000259" key="6">
    <source>
        <dbReference type="PROSITE" id="PS51352"/>
    </source>
</evidence>
<dbReference type="OrthoDB" id="9790194at2"/>
<feature type="chain" id="PRO_5021299497" evidence="5">
    <location>
        <begin position="31"/>
        <end position="205"/>
    </location>
</feature>
<dbReference type="EMBL" id="SRPF01000001">
    <property type="protein sequence ID" value="TGN41730.1"/>
    <property type="molecule type" value="Genomic_DNA"/>
</dbReference>
<dbReference type="PANTHER" id="PTHR12151">
    <property type="entry name" value="ELECTRON TRANSPORT PROTIN SCO1/SENC FAMILY MEMBER"/>
    <property type="match status" value="1"/>
</dbReference>
<evidence type="ECO:0000313" key="7">
    <source>
        <dbReference type="EMBL" id="TGN41730.1"/>
    </source>
</evidence>
<keyword evidence="5" id="KW-0732">Signal</keyword>
<evidence type="ECO:0000256" key="3">
    <source>
        <dbReference type="PIRSR" id="PIRSR603782-1"/>
    </source>
</evidence>
<feature type="binding site" evidence="3">
    <location>
        <position position="77"/>
    </location>
    <ligand>
        <name>Cu cation</name>
        <dbReference type="ChEBI" id="CHEBI:23378"/>
    </ligand>
</feature>
<protein>
    <submittedName>
        <fullName evidence="7">SCO family protein</fullName>
    </submittedName>
</protein>
<reference evidence="7 8" key="1">
    <citation type="submission" date="2019-04" db="EMBL/GenBank/DDBJ databases">
        <authorList>
            <person name="Park S."/>
            <person name="Yoon J.-H."/>
        </authorList>
    </citation>
    <scope>NUCLEOTIDE SEQUENCE [LARGE SCALE GENOMIC DNA]</scope>
    <source>
        <strain evidence="7 8">HJM-18</strain>
    </source>
</reference>
<comment type="similarity">
    <text evidence="1">Belongs to the SCO1/2 family.</text>
</comment>
<evidence type="ECO:0000256" key="2">
    <source>
        <dbReference type="ARBA" id="ARBA00023008"/>
    </source>
</evidence>
<dbReference type="GO" id="GO:0046872">
    <property type="term" value="F:metal ion binding"/>
    <property type="evidence" value="ECO:0007669"/>
    <property type="project" value="UniProtKB-KW"/>
</dbReference>
<feature type="binding site" evidence="3">
    <location>
        <position position="167"/>
    </location>
    <ligand>
        <name>Cu cation</name>
        <dbReference type="ChEBI" id="CHEBI:23378"/>
    </ligand>
</feature>
<gene>
    <name evidence="7" type="ORF">E5Q11_04175</name>
</gene>
<dbReference type="FunFam" id="3.40.30.10:FF:000013">
    <property type="entry name" value="Blast:Protein SCO1 homolog, mitochondrial"/>
    <property type="match status" value="1"/>
</dbReference>
<comment type="caution">
    <text evidence="7">The sequence shown here is derived from an EMBL/GenBank/DDBJ whole genome shotgun (WGS) entry which is preliminary data.</text>
</comment>
<keyword evidence="2 3" id="KW-0186">Copper</keyword>
<dbReference type="RefSeq" id="WP_135802115.1">
    <property type="nucleotide sequence ID" value="NZ_SRPF01000001.1"/>
</dbReference>
<dbReference type="PANTHER" id="PTHR12151:SF25">
    <property type="entry name" value="LINALOOL DEHYDRATASE_ISOMERASE DOMAIN-CONTAINING PROTEIN"/>
    <property type="match status" value="1"/>
</dbReference>
<organism evidence="7 8">
    <name type="scientific">Marinobacter confluentis</name>
    <dbReference type="NCBI Taxonomy" id="1697557"/>
    <lineage>
        <taxon>Bacteria</taxon>
        <taxon>Pseudomonadati</taxon>
        <taxon>Pseudomonadota</taxon>
        <taxon>Gammaproteobacteria</taxon>
        <taxon>Pseudomonadales</taxon>
        <taxon>Marinobacteraceae</taxon>
        <taxon>Marinobacter</taxon>
    </lineage>
</organism>
<accession>A0A4Z1C7V7</accession>
<dbReference type="InterPro" id="IPR003782">
    <property type="entry name" value="SCO1/SenC"/>
</dbReference>
<feature type="domain" description="Thioredoxin" evidence="6">
    <location>
        <begin position="37"/>
        <end position="202"/>
    </location>
</feature>
<dbReference type="Pfam" id="PF02630">
    <property type="entry name" value="SCO1-SenC"/>
    <property type="match status" value="1"/>
</dbReference>
<dbReference type="PROSITE" id="PS51257">
    <property type="entry name" value="PROKAR_LIPOPROTEIN"/>
    <property type="match status" value="1"/>
</dbReference>
<dbReference type="InterPro" id="IPR013766">
    <property type="entry name" value="Thioredoxin_domain"/>
</dbReference>
<feature type="binding site" evidence="3">
    <location>
        <position position="81"/>
    </location>
    <ligand>
        <name>Cu cation</name>
        <dbReference type="ChEBI" id="CHEBI:23378"/>
    </ligand>
</feature>
<dbReference type="InterPro" id="IPR036249">
    <property type="entry name" value="Thioredoxin-like_sf"/>
</dbReference>
<proteinExistence type="inferred from homology"/>
<name>A0A4Z1C7V7_9GAMM</name>
<evidence type="ECO:0000256" key="4">
    <source>
        <dbReference type="PIRSR" id="PIRSR603782-2"/>
    </source>
</evidence>
<evidence type="ECO:0000256" key="1">
    <source>
        <dbReference type="ARBA" id="ARBA00010996"/>
    </source>
</evidence>
<sequence length="205" mass="22547">MFSAKHITVRFLVLAASLAALLSLSGCSSDQENWNAKDISGLMPELAYQLTDTSGDMVTAEDSAGNIRLMFFGFTSCPDICPTTLQKLAQAVQKLPEDAQEDMQIIFVSVDPNRDTPERIKSYVDFFSDGIIGLTGEEENLRELSKRYRTTFGYEEPDDKGNYAVSHSGAVYVFDRNGKARLLVRPEQSMDALIADLTALANEGA</sequence>
<evidence type="ECO:0000313" key="8">
    <source>
        <dbReference type="Proteomes" id="UP000298325"/>
    </source>
</evidence>
<feature type="signal peptide" evidence="5">
    <location>
        <begin position="1"/>
        <end position="30"/>
    </location>
</feature>
<dbReference type="AlphaFoldDB" id="A0A4Z1C7V7"/>
<feature type="disulfide bond" description="Redox-active" evidence="4">
    <location>
        <begin position="77"/>
        <end position="81"/>
    </location>
</feature>
<dbReference type="PROSITE" id="PS51352">
    <property type="entry name" value="THIOREDOXIN_2"/>
    <property type="match status" value="1"/>
</dbReference>
<evidence type="ECO:0000256" key="5">
    <source>
        <dbReference type="SAM" id="SignalP"/>
    </source>
</evidence>
<dbReference type="SUPFAM" id="SSF52833">
    <property type="entry name" value="Thioredoxin-like"/>
    <property type="match status" value="1"/>
</dbReference>
<keyword evidence="4" id="KW-1015">Disulfide bond</keyword>
<dbReference type="CDD" id="cd02968">
    <property type="entry name" value="SCO"/>
    <property type="match status" value="1"/>
</dbReference>
<dbReference type="Gene3D" id="3.40.30.10">
    <property type="entry name" value="Glutaredoxin"/>
    <property type="match status" value="1"/>
</dbReference>
<keyword evidence="8" id="KW-1185">Reference proteome</keyword>
<keyword evidence="3" id="KW-0479">Metal-binding</keyword>